<sequence length="443" mass="48664">MQAFIHAESGQTLQVVINDEDAGDDELLGRATVEISSVTKNGEIDTWLTLEQAKHGLVHLRMTWFKLSSDKADLKQALEETQHLRVTSMSTALLTVFIDSAKNLPQARQQSQPDPYLVLSVGKKNEQTSVQMRTDAPVWEQGFTFLVGNPDNDTLQLKVIDQKTGNTIGQLTYILSALMEKKNLEIMSQPFQLQKSGPESKILMSLSLRVLKRYREQEAVATTPDKAPSPEADSVLSRTSSVRTSNSHGSQSASGALQQQQSVGDSNAAEAAALSHQGSVRKQDSRKSTTSAIMEQMSIQEEPFVVSTLNTVMMATPPRSPNLSDGGTELLRRSPSTTSSAGSAGLGRIQLTVAYSVQRQRLLIIVHKINNIPLKDPNNIPDPYVKLYLLPGRSKESKRKTNVVKDNCDPVFDTTFEYIISNAELVNSELEVTVCTQKGFFGS</sequence>
<feature type="domain" description="C2" evidence="2">
    <location>
        <begin position="345"/>
        <end position="443"/>
    </location>
</feature>
<evidence type="ECO:0000313" key="3">
    <source>
        <dbReference type="EnsemblMetazoa" id="ASTEI11186-PA"/>
    </source>
</evidence>
<dbReference type="GO" id="GO:0005789">
    <property type="term" value="C:endoplasmic reticulum membrane"/>
    <property type="evidence" value="ECO:0007669"/>
    <property type="project" value="TreeGrafter"/>
</dbReference>
<dbReference type="STRING" id="30069.A0A182YRV0"/>
<dbReference type="InterPro" id="IPR035892">
    <property type="entry name" value="C2_domain_sf"/>
</dbReference>
<evidence type="ECO:0000259" key="2">
    <source>
        <dbReference type="PROSITE" id="PS50004"/>
    </source>
</evidence>
<reference evidence="3" key="2">
    <citation type="submission" date="2020-05" db="UniProtKB">
        <authorList>
            <consortium name="EnsemblMetazoa"/>
        </authorList>
    </citation>
    <scope>IDENTIFICATION</scope>
    <source>
        <strain evidence="3">Indian</strain>
    </source>
</reference>
<feature type="region of interest" description="Disordered" evidence="1">
    <location>
        <begin position="318"/>
        <end position="343"/>
    </location>
</feature>
<dbReference type="Gene3D" id="2.60.40.150">
    <property type="entry name" value="C2 domain"/>
    <property type="match status" value="3"/>
</dbReference>
<dbReference type="InterPro" id="IPR000008">
    <property type="entry name" value="C2_dom"/>
</dbReference>
<dbReference type="PANTHER" id="PTHR45761">
    <property type="entry name" value="EXTENDED SYNAPTOTAGMIN-LIKE PROTEIN 2, ISOFORM C"/>
    <property type="match status" value="1"/>
</dbReference>
<dbReference type="SUPFAM" id="SSF49562">
    <property type="entry name" value="C2 domain (Calcium/lipid-binding domain, CaLB)"/>
    <property type="match status" value="3"/>
</dbReference>
<accession>A0A182YRV0</accession>
<evidence type="ECO:0000313" key="4">
    <source>
        <dbReference type="Proteomes" id="UP000076408"/>
    </source>
</evidence>
<dbReference type="GO" id="GO:0005544">
    <property type="term" value="F:calcium-dependent phospholipid binding"/>
    <property type="evidence" value="ECO:0007669"/>
    <property type="project" value="TreeGrafter"/>
</dbReference>
<dbReference type="GO" id="GO:0008429">
    <property type="term" value="F:phosphatidylethanolamine binding"/>
    <property type="evidence" value="ECO:0007669"/>
    <property type="project" value="TreeGrafter"/>
</dbReference>
<organism evidence="3 4">
    <name type="scientific">Anopheles stephensi</name>
    <name type="common">Indo-Pakistan malaria mosquito</name>
    <dbReference type="NCBI Taxonomy" id="30069"/>
    <lineage>
        <taxon>Eukaryota</taxon>
        <taxon>Metazoa</taxon>
        <taxon>Ecdysozoa</taxon>
        <taxon>Arthropoda</taxon>
        <taxon>Hexapoda</taxon>
        <taxon>Insecta</taxon>
        <taxon>Pterygota</taxon>
        <taxon>Neoptera</taxon>
        <taxon>Endopterygota</taxon>
        <taxon>Diptera</taxon>
        <taxon>Nematocera</taxon>
        <taxon>Culicoidea</taxon>
        <taxon>Culicidae</taxon>
        <taxon>Anophelinae</taxon>
        <taxon>Anopheles</taxon>
    </lineage>
</organism>
<feature type="region of interest" description="Disordered" evidence="1">
    <location>
        <begin position="219"/>
        <end position="290"/>
    </location>
</feature>
<feature type="compositionally biased region" description="Low complexity" evidence="1">
    <location>
        <begin position="234"/>
        <end position="262"/>
    </location>
</feature>
<feature type="domain" description="C2" evidence="2">
    <location>
        <begin position="70"/>
        <end position="203"/>
    </location>
</feature>
<dbReference type="VEuPathDB" id="VectorBase:ASTEI20_037440"/>
<dbReference type="VEuPathDB" id="VectorBase:ASTEI11186"/>
<dbReference type="GO" id="GO:0061817">
    <property type="term" value="P:endoplasmic reticulum-plasma membrane tethering"/>
    <property type="evidence" value="ECO:0007669"/>
    <property type="project" value="InterPro"/>
</dbReference>
<proteinExistence type="predicted"/>
<feature type="compositionally biased region" description="Low complexity" evidence="1">
    <location>
        <begin position="333"/>
        <end position="343"/>
    </location>
</feature>
<protein>
    <recommendedName>
        <fullName evidence="2">C2 domain-containing protein</fullName>
    </recommendedName>
</protein>
<dbReference type="SMART" id="SM00239">
    <property type="entry name" value="C2"/>
    <property type="match status" value="2"/>
</dbReference>
<dbReference type="InterPro" id="IPR051634">
    <property type="entry name" value="Extended_Synaptotagmin"/>
</dbReference>
<dbReference type="Proteomes" id="UP000076408">
    <property type="component" value="Unassembled WGS sequence"/>
</dbReference>
<name>A0A182YRV0_ANOST</name>
<dbReference type="GO" id="GO:0035091">
    <property type="term" value="F:phosphatidylinositol binding"/>
    <property type="evidence" value="ECO:0007669"/>
    <property type="project" value="TreeGrafter"/>
</dbReference>
<dbReference type="GO" id="GO:0005509">
    <property type="term" value="F:calcium ion binding"/>
    <property type="evidence" value="ECO:0007669"/>
    <property type="project" value="TreeGrafter"/>
</dbReference>
<dbReference type="PANTHER" id="PTHR45761:SF1">
    <property type="entry name" value="EXTENDED SYNAPTOTAGMIN-LIKE PROTEIN 2, ISOFORM C"/>
    <property type="match status" value="1"/>
</dbReference>
<dbReference type="OMA" id="CSITIRF"/>
<reference evidence="4" key="1">
    <citation type="journal article" date="2014" name="Genome Biol.">
        <title>Genome analysis of a major urban malaria vector mosquito, Anopheles stephensi.</title>
        <authorList>
            <person name="Jiang X."/>
            <person name="Peery A."/>
            <person name="Hall A.B."/>
            <person name="Sharma A."/>
            <person name="Chen X.G."/>
            <person name="Waterhouse R.M."/>
            <person name="Komissarov A."/>
            <person name="Riehle M.M."/>
            <person name="Shouche Y."/>
            <person name="Sharakhova M.V."/>
            <person name="Lawson D."/>
            <person name="Pakpour N."/>
            <person name="Arensburger P."/>
            <person name="Davidson V.L."/>
            <person name="Eiglmeier K."/>
            <person name="Emrich S."/>
            <person name="George P."/>
            <person name="Kennedy R.C."/>
            <person name="Mane S.P."/>
            <person name="Maslen G."/>
            <person name="Oringanje C."/>
            <person name="Qi Y."/>
            <person name="Settlage R."/>
            <person name="Tojo M."/>
            <person name="Tubio J.M."/>
            <person name="Unger M.F."/>
            <person name="Wang B."/>
            <person name="Vernick K.D."/>
            <person name="Ribeiro J.M."/>
            <person name="James A.A."/>
            <person name="Michel K."/>
            <person name="Riehle M.A."/>
            <person name="Luckhart S."/>
            <person name="Sharakhov I.V."/>
            <person name="Tu Z."/>
        </authorList>
    </citation>
    <scope>NUCLEOTIDE SEQUENCE [LARGE SCALE GENOMIC DNA]</scope>
    <source>
        <strain evidence="4">Indian</strain>
    </source>
</reference>
<dbReference type="CDD" id="cd04050">
    <property type="entry name" value="C2B_Synaptotagmin-like"/>
    <property type="match status" value="1"/>
</dbReference>
<dbReference type="GO" id="GO:0006869">
    <property type="term" value="P:lipid transport"/>
    <property type="evidence" value="ECO:0007669"/>
    <property type="project" value="InterPro"/>
</dbReference>
<dbReference type="VEuPathDB" id="VectorBase:ASTE000853"/>
<dbReference type="EnsemblMetazoa" id="ASTEI11186-RA">
    <property type="protein sequence ID" value="ASTEI11186-PA"/>
    <property type="gene ID" value="ASTEI11186"/>
</dbReference>
<dbReference type="AlphaFoldDB" id="A0A182YRV0"/>
<dbReference type="InterPro" id="IPR037749">
    <property type="entry name" value="Ext_Synaptotagmin_C2B"/>
</dbReference>
<dbReference type="Pfam" id="PF00168">
    <property type="entry name" value="C2"/>
    <property type="match status" value="3"/>
</dbReference>
<evidence type="ECO:0000256" key="1">
    <source>
        <dbReference type="SAM" id="MobiDB-lite"/>
    </source>
</evidence>
<dbReference type="PROSITE" id="PS50004">
    <property type="entry name" value="C2"/>
    <property type="match status" value="2"/>
</dbReference>
<dbReference type="GO" id="GO:0031210">
    <property type="term" value="F:phosphatidylcholine binding"/>
    <property type="evidence" value="ECO:0007669"/>
    <property type="project" value="TreeGrafter"/>
</dbReference>
<keyword evidence="4" id="KW-1185">Reference proteome</keyword>